<dbReference type="Proteomes" id="UP001241092">
    <property type="component" value="Chromosome"/>
</dbReference>
<dbReference type="GO" id="GO:0030246">
    <property type="term" value="F:carbohydrate binding"/>
    <property type="evidence" value="ECO:0007669"/>
    <property type="project" value="TreeGrafter"/>
</dbReference>
<comment type="subcellular location">
    <subcellularLocation>
        <location evidence="1">Cell envelope</location>
    </subcellularLocation>
</comment>
<evidence type="ECO:0000313" key="6">
    <source>
        <dbReference type="Proteomes" id="UP001241092"/>
    </source>
</evidence>
<dbReference type="EMBL" id="AP027452">
    <property type="protein sequence ID" value="BDY31057.1"/>
    <property type="molecule type" value="Genomic_DNA"/>
</dbReference>
<proteinExistence type="inferred from homology"/>
<evidence type="ECO:0000256" key="3">
    <source>
        <dbReference type="SAM" id="SignalP"/>
    </source>
</evidence>
<evidence type="ECO:0000313" key="5">
    <source>
        <dbReference type="EMBL" id="BDY31057.1"/>
    </source>
</evidence>
<accession>A0AAI8TYV8</accession>
<feature type="chain" id="PRO_5042544947" description="Periplasmic binding protein domain-containing protein" evidence="3">
    <location>
        <begin position="22"/>
        <end position="320"/>
    </location>
</feature>
<dbReference type="PROSITE" id="PS51257">
    <property type="entry name" value="PROKAR_LIPOPROTEIN"/>
    <property type="match status" value="1"/>
</dbReference>
<dbReference type="RefSeq" id="WP_286211581.1">
    <property type="nucleotide sequence ID" value="NZ_AP027452.1"/>
</dbReference>
<dbReference type="PANTHER" id="PTHR30036">
    <property type="entry name" value="D-XYLOSE-BINDING PERIPLASMIC PROTEIN"/>
    <property type="match status" value="1"/>
</dbReference>
<comment type="similarity">
    <text evidence="2">Belongs to the bacterial solute-binding protein 2 family.</text>
</comment>
<dbReference type="AlphaFoldDB" id="A0AAI8TYV8"/>
<evidence type="ECO:0000256" key="1">
    <source>
        <dbReference type="ARBA" id="ARBA00004196"/>
    </source>
</evidence>
<evidence type="ECO:0000256" key="2">
    <source>
        <dbReference type="ARBA" id="ARBA00007639"/>
    </source>
</evidence>
<evidence type="ECO:0000259" key="4">
    <source>
        <dbReference type="Pfam" id="PF13407"/>
    </source>
</evidence>
<dbReference type="PANTHER" id="PTHR30036:SF7">
    <property type="entry name" value="ABC TRANSPORTER PERIPLASMIC-BINDING PROTEIN YPHF"/>
    <property type="match status" value="1"/>
</dbReference>
<dbReference type="Pfam" id="PF13407">
    <property type="entry name" value="Peripla_BP_4"/>
    <property type="match status" value="1"/>
</dbReference>
<reference evidence="5" key="1">
    <citation type="submission" date="2023-03" db="EMBL/GenBank/DDBJ databases">
        <title>Draft genome sequence of a Mycolicibacterium mageritense strain H4_3_1 isolated from a hybrid biological-inorganic system reactor.</title>
        <authorList>
            <person name="Feng X."/>
            <person name="Kazama D."/>
            <person name="Sato K."/>
            <person name="Kobayashi H."/>
        </authorList>
    </citation>
    <scope>NUCLEOTIDE SEQUENCE</scope>
    <source>
        <strain evidence="5">H4_3_1</strain>
    </source>
</reference>
<feature type="signal peptide" evidence="3">
    <location>
        <begin position="1"/>
        <end position="21"/>
    </location>
</feature>
<dbReference type="SUPFAM" id="SSF53822">
    <property type="entry name" value="Periplasmic binding protein-like I"/>
    <property type="match status" value="1"/>
</dbReference>
<dbReference type="InterPro" id="IPR025997">
    <property type="entry name" value="SBP_2_dom"/>
</dbReference>
<dbReference type="GO" id="GO:0030288">
    <property type="term" value="C:outer membrane-bounded periplasmic space"/>
    <property type="evidence" value="ECO:0007669"/>
    <property type="project" value="TreeGrafter"/>
</dbReference>
<sequence>MRFARIAAAAAVVVVAGGCHATNSGADGTYTVGVTTLFPTGTFSEFVDRLNEIGPAQGISFDIADINNDVGKEHEVLSAFATKGVDLVATSVASATGSAAAIRRLDNADVPVVCYNTCLAPPLDEQLTEAFVTNDQKGLGTSTGRAVAAHLEGRHKPAKVAYLTCETYDVCKARRAGLDEALSGLDVQTVSAQEGYVVDAATPVATAMLAAHPDIDVLIAENEDGIVAAAKAVEARGLQGRVAVFGIGMNPTVAQLLLAEPAVVEHTTGQDAAAWADEVVAVAIATRDGQGAGDYLHFTPSPEFSRDNLAAVKQYLAAHQ</sequence>
<protein>
    <recommendedName>
        <fullName evidence="4">Periplasmic binding protein domain-containing protein</fullName>
    </recommendedName>
</protein>
<name>A0AAI8TYV8_MYCME</name>
<dbReference type="InterPro" id="IPR050555">
    <property type="entry name" value="Bact_Solute-Bind_Prot2"/>
</dbReference>
<feature type="domain" description="Periplasmic binding protein" evidence="4">
    <location>
        <begin position="45"/>
        <end position="289"/>
    </location>
</feature>
<keyword evidence="3" id="KW-0732">Signal</keyword>
<organism evidence="5 6">
    <name type="scientific">Mycolicibacterium mageritense</name>
    <name type="common">Mycobacterium mageritense</name>
    <dbReference type="NCBI Taxonomy" id="53462"/>
    <lineage>
        <taxon>Bacteria</taxon>
        <taxon>Bacillati</taxon>
        <taxon>Actinomycetota</taxon>
        <taxon>Actinomycetes</taxon>
        <taxon>Mycobacteriales</taxon>
        <taxon>Mycobacteriaceae</taxon>
        <taxon>Mycolicibacterium</taxon>
    </lineage>
</organism>
<dbReference type="Gene3D" id="3.40.50.2300">
    <property type="match status" value="2"/>
</dbReference>
<dbReference type="InterPro" id="IPR028082">
    <property type="entry name" value="Peripla_BP_I"/>
</dbReference>
<gene>
    <name evidence="5" type="ORF">hbim_05009</name>
</gene>